<protein>
    <submittedName>
        <fullName evidence="1">Uncharacterized protein</fullName>
    </submittedName>
</protein>
<gene>
    <name evidence="1" type="ORF">BU23DRAFT_461385</name>
</gene>
<sequence length="70" mass="8348">KKRDNFILALKLYANSIITTVKEPFKKSNYIKIDTLIINSIFKVLFYNLFKYLGQIFNFYFIQEVKGKTT</sequence>
<name>A0A6A5VMB1_9PLEO</name>
<accession>A0A6A5VMB1</accession>
<organism evidence="1 2">
    <name type="scientific">Bimuria novae-zelandiae CBS 107.79</name>
    <dbReference type="NCBI Taxonomy" id="1447943"/>
    <lineage>
        <taxon>Eukaryota</taxon>
        <taxon>Fungi</taxon>
        <taxon>Dikarya</taxon>
        <taxon>Ascomycota</taxon>
        <taxon>Pezizomycotina</taxon>
        <taxon>Dothideomycetes</taxon>
        <taxon>Pleosporomycetidae</taxon>
        <taxon>Pleosporales</taxon>
        <taxon>Massarineae</taxon>
        <taxon>Didymosphaeriaceae</taxon>
        <taxon>Bimuria</taxon>
    </lineage>
</organism>
<evidence type="ECO:0000313" key="1">
    <source>
        <dbReference type="EMBL" id="KAF1974517.1"/>
    </source>
</evidence>
<feature type="non-terminal residue" evidence="1">
    <location>
        <position position="1"/>
    </location>
</feature>
<dbReference type="AlphaFoldDB" id="A0A6A5VMB1"/>
<dbReference type="EMBL" id="ML976674">
    <property type="protein sequence ID" value="KAF1974517.1"/>
    <property type="molecule type" value="Genomic_DNA"/>
</dbReference>
<reference evidence="1" key="1">
    <citation type="journal article" date="2020" name="Stud. Mycol.">
        <title>101 Dothideomycetes genomes: a test case for predicting lifestyles and emergence of pathogens.</title>
        <authorList>
            <person name="Haridas S."/>
            <person name="Albert R."/>
            <person name="Binder M."/>
            <person name="Bloem J."/>
            <person name="Labutti K."/>
            <person name="Salamov A."/>
            <person name="Andreopoulos B."/>
            <person name="Baker S."/>
            <person name="Barry K."/>
            <person name="Bills G."/>
            <person name="Bluhm B."/>
            <person name="Cannon C."/>
            <person name="Castanera R."/>
            <person name="Culley D."/>
            <person name="Daum C."/>
            <person name="Ezra D."/>
            <person name="Gonzalez J."/>
            <person name="Henrissat B."/>
            <person name="Kuo A."/>
            <person name="Liang C."/>
            <person name="Lipzen A."/>
            <person name="Lutzoni F."/>
            <person name="Magnuson J."/>
            <person name="Mondo S."/>
            <person name="Nolan M."/>
            <person name="Ohm R."/>
            <person name="Pangilinan J."/>
            <person name="Park H.-J."/>
            <person name="Ramirez L."/>
            <person name="Alfaro M."/>
            <person name="Sun H."/>
            <person name="Tritt A."/>
            <person name="Yoshinaga Y."/>
            <person name="Zwiers L.-H."/>
            <person name="Turgeon B."/>
            <person name="Goodwin S."/>
            <person name="Spatafora J."/>
            <person name="Crous P."/>
            <person name="Grigoriev I."/>
        </authorList>
    </citation>
    <scope>NUCLEOTIDE SEQUENCE</scope>
    <source>
        <strain evidence="1">CBS 107.79</strain>
    </source>
</reference>
<proteinExistence type="predicted"/>
<keyword evidence="2" id="KW-1185">Reference proteome</keyword>
<evidence type="ECO:0000313" key="2">
    <source>
        <dbReference type="Proteomes" id="UP000800036"/>
    </source>
</evidence>
<dbReference type="Proteomes" id="UP000800036">
    <property type="component" value="Unassembled WGS sequence"/>
</dbReference>